<dbReference type="Gene3D" id="3.40.50.11980">
    <property type="match status" value="1"/>
</dbReference>
<keyword evidence="11" id="KW-0460">Magnesium</keyword>
<evidence type="ECO:0000259" key="16">
    <source>
        <dbReference type="Pfam" id="PF16953"/>
    </source>
</evidence>
<evidence type="ECO:0000313" key="17">
    <source>
        <dbReference type="Proteomes" id="UP000515159"/>
    </source>
</evidence>
<accession>A0A6P8RSA4</accession>
<keyword evidence="9" id="KW-0378">Hydrolase</keyword>
<keyword evidence="6" id="KW-0819">tRNA processing</keyword>
<proteinExistence type="inferred from homology"/>
<dbReference type="Pfam" id="PF01535">
    <property type="entry name" value="PPR"/>
    <property type="match status" value="1"/>
</dbReference>
<reference evidence="18" key="1">
    <citation type="submission" date="2025-08" db="UniProtKB">
        <authorList>
            <consortium name="RefSeq"/>
        </authorList>
    </citation>
    <scope>IDENTIFICATION</scope>
</reference>
<dbReference type="CDD" id="cd18718">
    <property type="entry name" value="PIN_PRORP"/>
    <property type="match status" value="1"/>
</dbReference>
<evidence type="ECO:0000256" key="6">
    <source>
        <dbReference type="ARBA" id="ARBA00022694"/>
    </source>
</evidence>
<evidence type="ECO:0000256" key="5">
    <source>
        <dbReference type="ARBA" id="ARBA00012179"/>
    </source>
</evidence>
<organism evidence="17 18">
    <name type="scientific">Geotrypetes seraphini</name>
    <name type="common">Gaboon caecilian</name>
    <name type="synonym">Caecilia seraphini</name>
    <dbReference type="NCBI Taxonomy" id="260995"/>
    <lineage>
        <taxon>Eukaryota</taxon>
        <taxon>Metazoa</taxon>
        <taxon>Chordata</taxon>
        <taxon>Craniata</taxon>
        <taxon>Vertebrata</taxon>
        <taxon>Euteleostomi</taxon>
        <taxon>Amphibia</taxon>
        <taxon>Gymnophiona</taxon>
        <taxon>Geotrypetes</taxon>
    </lineage>
</organism>
<keyword evidence="10" id="KW-0862">Zinc</keyword>
<dbReference type="Proteomes" id="UP000515159">
    <property type="component" value="Chromosome 7"/>
</dbReference>
<evidence type="ECO:0000256" key="4">
    <source>
        <dbReference type="ARBA" id="ARBA00007626"/>
    </source>
</evidence>
<dbReference type="EC" id="3.1.26.5" evidence="5"/>
<keyword evidence="13" id="KW-0496">Mitochondrion</keyword>
<dbReference type="AlphaFoldDB" id="A0A6P8RSA4"/>
<comment type="catalytic activity">
    <reaction evidence="1">
        <text>Endonucleolytic cleavage of RNA, removing 5'-extranucleotides from tRNA precursor.</text>
        <dbReference type="EC" id="3.1.26.5"/>
    </reaction>
</comment>
<dbReference type="InterPro" id="IPR033495">
    <property type="entry name" value="MRPP3_PIN_dom"/>
</dbReference>
<name>A0A6P8RSA4_GEOSA</name>
<dbReference type="RefSeq" id="XP_033808359.1">
    <property type="nucleotide sequence ID" value="XM_033952468.1"/>
</dbReference>
<dbReference type="InterPro" id="IPR011990">
    <property type="entry name" value="TPR-like_helical_dom_sf"/>
</dbReference>
<evidence type="ECO:0000313" key="18">
    <source>
        <dbReference type="RefSeq" id="XP_033808359.1"/>
    </source>
</evidence>
<comment type="subcellular location">
    <subcellularLocation>
        <location evidence="3">Mitochondrion</location>
    </subcellularLocation>
</comment>
<dbReference type="FunCoup" id="A0A6P8RSA4">
    <property type="interactions" value="3040"/>
</dbReference>
<feature type="domain" description="PRORP" evidence="16">
    <location>
        <begin position="340"/>
        <end position="582"/>
    </location>
</feature>
<dbReference type="GeneID" id="117363908"/>
<evidence type="ECO:0000256" key="9">
    <source>
        <dbReference type="ARBA" id="ARBA00022801"/>
    </source>
</evidence>
<dbReference type="GO" id="GO:0030678">
    <property type="term" value="C:mitochondrial ribonuclease P complex"/>
    <property type="evidence" value="ECO:0007669"/>
    <property type="project" value="TreeGrafter"/>
</dbReference>
<dbReference type="GO" id="GO:0001682">
    <property type="term" value="P:tRNA 5'-leader removal"/>
    <property type="evidence" value="ECO:0007669"/>
    <property type="project" value="TreeGrafter"/>
</dbReference>
<dbReference type="KEGG" id="gsh:117363908"/>
<dbReference type="GO" id="GO:0046872">
    <property type="term" value="F:metal ion binding"/>
    <property type="evidence" value="ECO:0007669"/>
    <property type="project" value="UniProtKB-KW"/>
</dbReference>
<dbReference type="OrthoDB" id="46913at2759"/>
<evidence type="ECO:0000256" key="10">
    <source>
        <dbReference type="ARBA" id="ARBA00022833"/>
    </source>
</evidence>
<dbReference type="CTD" id="9692"/>
<dbReference type="GO" id="GO:0004526">
    <property type="term" value="F:ribonuclease P activity"/>
    <property type="evidence" value="ECO:0007669"/>
    <property type="project" value="UniProtKB-EC"/>
</dbReference>
<comment type="similarity">
    <text evidence="4">Belongs to the PPR family. P subfamily.</text>
</comment>
<dbReference type="InterPro" id="IPR002885">
    <property type="entry name" value="PPR_rpt"/>
</dbReference>
<dbReference type="PANTHER" id="PTHR13547:SF1">
    <property type="entry name" value="MITOCHONDRIAL RIBONUCLEASE P CATALYTIC SUBUNIT"/>
    <property type="match status" value="1"/>
</dbReference>
<dbReference type="Pfam" id="PF16953">
    <property type="entry name" value="PRORP"/>
    <property type="match status" value="1"/>
</dbReference>
<gene>
    <name evidence="18" type="primary">PRORP</name>
</gene>
<evidence type="ECO:0000256" key="12">
    <source>
        <dbReference type="ARBA" id="ARBA00022946"/>
    </source>
</evidence>
<evidence type="ECO:0000256" key="8">
    <source>
        <dbReference type="ARBA" id="ARBA00022723"/>
    </source>
</evidence>
<protein>
    <recommendedName>
        <fullName evidence="14">Mitochondrial ribonuclease P catalytic subunit</fullName>
        <ecNumber evidence="5">3.1.26.5</ecNumber>
    </recommendedName>
    <alternativeName>
        <fullName evidence="15">Mitochondrial ribonuclease P protein 3</fullName>
    </alternativeName>
</protein>
<dbReference type="InParanoid" id="A0A6P8RSA4"/>
<dbReference type="Gene3D" id="1.25.40.10">
    <property type="entry name" value="Tetratricopeptide repeat domain"/>
    <property type="match status" value="1"/>
</dbReference>
<evidence type="ECO:0000256" key="7">
    <source>
        <dbReference type="ARBA" id="ARBA00022722"/>
    </source>
</evidence>
<dbReference type="PANTHER" id="PTHR13547">
    <property type="match status" value="1"/>
</dbReference>
<comment type="cofactor">
    <cofactor evidence="2">
        <name>Mg(2+)</name>
        <dbReference type="ChEBI" id="CHEBI:18420"/>
    </cofactor>
</comment>
<evidence type="ECO:0000256" key="11">
    <source>
        <dbReference type="ARBA" id="ARBA00022842"/>
    </source>
</evidence>
<evidence type="ECO:0000256" key="15">
    <source>
        <dbReference type="ARBA" id="ARBA00044559"/>
    </source>
</evidence>
<evidence type="ECO:0000256" key="2">
    <source>
        <dbReference type="ARBA" id="ARBA00001946"/>
    </source>
</evidence>
<keyword evidence="17" id="KW-1185">Reference proteome</keyword>
<dbReference type="GO" id="GO:0097745">
    <property type="term" value="P:mitochondrial tRNA 5'-end processing"/>
    <property type="evidence" value="ECO:0007669"/>
    <property type="project" value="TreeGrafter"/>
</dbReference>
<dbReference type="InterPro" id="IPR031595">
    <property type="entry name" value="PRORP_C"/>
</dbReference>
<keyword evidence="12" id="KW-0809">Transit peptide</keyword>
<evidence type="ECO:0000256" key="13">
    <source>
        <dbReference type="ARBA" id="ARBA00023128"/>
    </source>
</evidence>
<keyword evidence="8" id="KW-0479">Metal-binding</keyword>
<keyword evidence="7" id="KW-0540">Nuclease</keyword>
<evidence type="ECO:0000256" key="3">
    <source>
        <dbReference type="ARBA" id="ARBA00004173"/>
    </source>
</evidence>
<sequence>MSLCAFKAIARSGLFFRAIECHREPVALFPPFYRLYLYNLGCFPFTTSPKFAGPENYQKPPSVKNAKPRRASYKTGFPFSAFAAGAAKRRSKFNQKETEETNDGKTHVYKGNIIEVPAKPLFADEWKILKEESISIEQFEYRMMLQIIASNGDINVAKSLLVFAARENSIDYKLLQKYLCLCVMQNQTSEIFDIYEIMKTRFKRWEKGAYTLFIKGFSQTDRWEESLSLLEAMKKIETPSSRSYGSCIQGALDKKKGKIAWGLYHEMLENNLTPRFDTLKAFFDTGKALKDDGIFKNELMEVLWYMRNNQVYPNEALMQSIKSWFESIPGEDWKGYTSVVENSGRCRVCSQSLESINLSQEEYDILKDVILNDVIHGNDTFRKTTPKELQKFQRFVTSCPPFDIVIDGLNTAKSPRQGINSEVSLFFLQLLSVVSFFAQKNLRLLVLGRKHMLRTPWIWWRQHMDLIQQKANCFFTENISQDDPFLLYATLHSGNHCRFITNDLLRDHKACLRDTQTQRLFFKWQRGHQLMLLNYYPGKQPTFQPVLNYDTIVQTTGDTWHIPYDADNVERVSYEVPRTWLCLQRKDHKT</sequence>
<evidence type="ECO:0000256" key="1">
    <source>
        <dbReference type="ARBA" id="ARBA00000928"/>
    </source>
</evidence>
<evidence type="ECO:0000256" key="14">
    <source>
        <dbReference type="ARBA" id="ARBA00044536"/>
    </source>
</evidence>